<keyword evidence="1" id="KW-0175">Coiled coil</keyword>
<evidence type="ECO:0000313" key="2">
    <source>
        <dbReference type="EMBL" id="KAK0489041.1"/>
    </source>
</evidence>
<feature type="coiled-coil region" evidence="1">
    <location>
        <begin position="186"/>
        <end position="220"/>
    </location>
</feature>
<organism evidence="2 3">
    <name type="scientific">Armillaria novae-zelandiae</name>
    <dbReference type="NCBI Taxonomy" id="153914"/>
    <lineage>
        <taxon>Eukaryota</taxon>
        <taxon>Fungi</taxon>
        <taxon>Dikarya</taxon>
        <taxon>Basidiomycota</taxon>
        <taxon>Agaricomycotina</taxon>
        <taxon>Agaricomycetes</taxon>
        <taxon>Agaricomycetidae</taxon>
        <taxon>Agaricales</taxon>
        <taxon>Marasmiineae</taxon>
        <taxon>Physalacriaceae</taxon>
        <taxon>Armillaria</taxon>
    </lineage>
</organism>
<gene>
    <name evidence="2" type="ORF">IW261DRAFT_1442936</name>
</gene>
<dbReference type="AlphaFoldDB" id="A0AA39THI5"/>
<feature type="non-terminal residue" evidence="2">
    <location>
        <position position="264"/>
    </location>
</feature>
<dbReference type="EMBL" id="JAUEPR010000002">
    <property type="protein sequence ID" value="KAK0489041.1"/>
    <property type="molecule type" value="Genomic_DNA"/>
</dbReference>
<name>A0AA39THI5_9AGAR</name>
<proteinExistence type="predicted"/>
<accession>A0AA39THI5</accession>
<dbReference type="Proteomes" id="UP001175227">
    <property type="component" value="Unassembled WGS sequence"/>
</dbReference>
<evidence type="ECO:0000313" key="3">
    <source>
        <dbReference type="Proteomes" id="UP001175227"/>
    </source>
</evidence>
<comment type="caution">
    <text evidence="2">The sequence shown here is derived from an EMBL/GenBank/DDBJ whole genome shotgun (WGS) entry which is preliminary data.</text>
</comment>
<sequence length="264" mass="29129">SSKRGMKRERSLSSEPDDRMNLYFEEPEVERREFPSFPHIFQASSLLNSGMEVDSLAVGSSRGSPSTPVKAIIQAESYPTPESIPRVARLVSRWLPFKLLPSFGVRRFTDADIPEPPIQYCDVGTATSPIANEDVNMASPHINVASAVPFHQSASISSGDVNMDDGAGTSPHCAGCQQVQADAIEIDLLTEKIQEITKEMTKVKEERDALMAKLEESEESVSSPCRLLITYSTLLIDTGPRFQVRDFEDWIVKTARPNPAASKE</sequence>
<keyword evidence="3" id="KW-1185">Reference proteome</keyword>
<reference evidence="2" key="1">
    <citation type="submission" date="2023-06" db="EMBL/GenBank/DDBJ databases">
        <authorList>
            <consortium name="Lawrence Berkeley National Laboratory"/>
            <person name="Ahrendt S."/>
            <person name="Sahu N."/>
            <person name="Indic B."/>
            <person name="Wong-Bajracharya J."/>
            <person name="Merenyi Z."/>
            <person name="Ke H.-M."/>
            <person name="Monk M."/>
            <person name="Kocsube S."/>
            <person name="Drula E."/>
            <person name="Lipzen A."/>
            <person name="Balint B."/>
            <person name="Henrissat B."/>
            <person name="Andreopoulos B."/>
            <person name="Martin F.M."/>
            <person name="Harder C.B."/>
            <person name="Rigling D."/>
            <person name="Ford K.L."/>
            <person name="Foster G.D."/>
            <person name="Pangilinan J."/>
            <person name="Papanicolaou A."/>
            <person name="Barry K."/>
            <person name="LaButti K."/>
            <person name="Viragh M."/>
            <person name="Koriabine M."/>
            <person name="Yan M."/>
            <person name="Riley R."/>
            <person name="Champramary S."/>
            <person name="Plett K.L."/>
            <person name="Tsai I.J."/>
            <person name="Slot J."/>
            <person name="Sipos G."/>
            <person name="Plett J."/>
            <person name="Nagy L.G."/>
            <person name="Grigoriev I.V."/>
        </authorList>
    </citation>
    <scope>NUCLEOTIDE SEQUENCE</scope>
    <source>
        <strain evidence="2">ICMP 16352</strain>
    </source>
</reference>
<evidence type="ECO:0000256" key="1">
    <source>
        <dbReference type="SAM" id="Coils"/>
    </source>
</evidence>
<protein>
    <submittedName>
        <fullName evidence="2">Uncharacterized protein</fullName>
    </submittedName>
</protein>